<dbReference type="GO" id="GO:0004499">
    <property type="term" value="F:N,N-dimethylaniline monooxygenase activity"/>
    <property type="evidence" value="ECO:0007669"/>
    <property type="project" value="InterPro"/>
</dbReference>
<dbReference type="PRINTS" id="PR00081">
    <property type="entry name" value="GDHRDH"/>
</dbReference>
<dbReference type="InterPro" id="IPR020946">
    <property type="entry name" value="Flavin_mOase-like"/>
</dbReference>
<keyword evidence="3" id="KW-0285">Flavoprotein</keyword>
<reference evidence="7 8" key="1">
    <citation type="submission" date="2017-06" db="EMBL/GenBank/DDBJ databases">
        <title>Evolution towards high GC content and high-temperature stress adaptation in endophytic Pseudomonas oryzihabitans impacted its plant-growth promoting traits.</title>
        <authorList>
            <person name="Nascimento F.X."/>
        </authorList>
    </citation>
    <scope>NUCLEOTIDE SEQUENCE [LARGE SCALE GENOMIC DNA]</scope>
    <source>
        <strain evidence="7 8">MS8</strain>
    </source>
</reference>
<dbReference type="InterPro" id="IPR050346">
    <property type="entry name" value="FMO-like"/>
</dbReference>
<evidence type="ECO:0000256" key="3">
    <source>
        <dbReference type="ARBA" id="ARBA00022630"/>
    </source>
</evidence>
<evidence type="ECO:0000256" key="5">
    <source>
        <dbReference type="ARBA" id="ARBA00023002"/>
    </source>
</evidence>
<evidence type="ECO:0000256" key="2">
    <source>
        <dbReference type="ARBA" id="ARBA00009183"/>
    </source>
</evidence>
<dbReference type="GO" id="GO:0050660">
    <property type="term" value="F:flavin adenine dinucleotide binding"/>
    <property type="evidence" value="ECO:0007669"/>
    <property type="project" value="InterPro"/>
</dbReference>
<proteinExistence type="inferred from homology"/>
<protein>
    <recommendedName>
        <fullName evidence="6">Ketoreductase domain-containing protein</fullName>
    </recommendedName>
</protein>
<accession>A0A2Z5A315</accession>
<dbReference type="PANTHER" id="PTHR23023">
    <property type="entry name" value="DIMETHYLANILINE MONOOXYGENASE"/>
    <property type="match status" value="1"/>
</dbReference>
<sequence length="747" mass="83788">MNDDLPYQDCGERICIVGGGPGGLCMARALKRRGLDYEQFERHSDFGGVWDLDNPGTPMYESAHFISSRDLSGFLDYPMPAAFPDYPGNRQILDYLRAFARTFGLYAQVRFNTAVERVDQDADGRWIVTLDSGERRRYRALICASGCNWDPNLPEIPGHFSGEIRHAVSYRRATEFQGKRVLIVGAGNSGADIACDAAANADRAFISLRRGYHVIPKHLFGVPADVFGERGPRLPLWLERPLFQGLLRLLQGDLTRFGLPRPDHRLFESHPLLNSQLLHHLQHGNIQARPDIAHFEGDQVVFRDGSRESLDLVLYATGYRWSCRYAADYFTWQHGRPQLYLSIFSREHRNLFGIGYLETNSSAYKLFDQEAHLIACHLADQLQRPRQAREFQALIQQDDPDLSGGIRFVDSPRHAVYLEVHALQNYLRQLRRRLGWSDLTPGYFDPLRQAPAPLPASLPMSDVILITGAAGGIGQCLARQLSRRPVQLVLVDRDARGLAALRAELGEATLTYAADLCDEDQLAALIDFVQQRCGRLDALVNNAAIVRVGPLTERSPASIRQELDINLLTPLLLARLAIPLLRRSTNARLVTTVSLAGIFPTPESPVYCASKFGLRGAMLALAQDLAPQGIRVCCVLPSATDTPMLRREAIAGGNALQFMDPPQSPETVARLLVRVLDRPRLESAPRAGELWLSRLAMLVPDLLPRVLPFFQRRGERGLRRYLSDLEQRGLAERHEGAWRLRPDDRAE</sequence>
<evidence type="ECO:0000259" key="6">
    <source>
        <dbReference type="SMART" id="SM00822"/>
    </source>
</evidence>
<evidence type="ECO:0000313" key="8">
    <source>
        <dbReference type="Proteomes" id="UP000250579"/>
    </source>
</evidence>
<organism evidence="7 8">
    <name type="scientific">Pseudomonas oryzihabitans</name>
    <dbReference type="NCBI Taxonomy" id="47885"/>
    <lineage>
        <taxon>Bacteria</taxon>
        <taxon>Pseudomonadati</taxon>
        <taxon>Pseudomonadota</taxon>
        <taxon>Gammaproteobacteria</taxon>
        <taxon>Pseudomonadales</taxon>
        <taxon>Pseudomonadaceae</taxon>
        <taxon>Pseudomonas</taxon>
    </lineage>
</organism>
<feature type="domain" description="Ketoreductase" evidence="6">
    <location>
        <begin position="462"/>
        <end position="642"/>
    </location>
</feature>
<dbReference type="CDD" id="cd05233">
    <property type="entry name" value="SDR_c"/>
    <property type="match status" value="1"/>
</dbReference>
<dbReference type="Pfam" id="PF00743">
    <property type="entry name" value="FMO-like"/>
    <property type="match status" value="1"/>
</dbReference>
<name>A0A2Z5A315_9PSED</name>
<dbReference type="Pfam" id="PF00106">
    <property type="entry name" value="adh_short"/>
    <property type="match status" value="1"/>
</dbReference>
<comment type="similarity">
    <text evidence="1">Belongs to the short-chain dehydrogenases/reductases (SDR) family.</text>
</comment>
<dbReference type="GO" id="GO:0050661">
    <property type="term" value="F:NADP binding"/>
    <property type="evidence" value="ECO:0007669"/>
    <property type="project" value="InterPro"/>
</dbReference>
<keyword evidence="4" id="KW-0274">FAD</keyword>
<comment type="similarity">
    <text evidence="2">Belongs to the FMO family.</text>
</comment>
<evidence type="ECO:0000256" key="4">
    <source>
        <dbReference type="ARBA" id="ARBA00022827"/>
    </source>
</evidence>
<keyword evidence="5" id="KW-0560">Oxidoreductase</keyword>
<dbReference type="AlphaFoldDB" id="A0A2Z5A315"/>
<dbReference type="InterPro" id="IPR036291">
    <property type="entry name" value="NAD(P)-bd_dom_sf"/>
</dbReference>
<dbReference type="SUPFAM" id="SSF51905">
    <property type="entry name" value="FAD/NAD(P)-binding domain"/>
    <property type="match status" value="2"/>
</dbReference>
<dbReference type="InterPro" id="IPR002347">
    <property type="entry name" value="SDR_fam"/>
</dbReference>
<dbReference type="Gene3D" id="3.50.50.60">
    <property type="entry name" value="FAD/NAD(P)-binding domain"/>
    <property type="match status" value="1"/>
</dbReference>
<dbReference type="SUPFAM" id="SSF51735">
    <property type="entry name" value="NAD(P)-binding Rossmann-fold domains"/>
    <property type="match status" value="1"/>
</dbReference>
<dbReference type="Gene3D" id="3.40.50.720">
    <property type="entry name" value="NAD(P)-binding Rossmann-like Domain"/>
    <property type="match status" value="1"/>
</dbReference>
<evidence type="ECO:0000256" key="1">
    <source>
        <dbReference type="ARBA" id="ARBA00006484"/>
    </source>
</evidence>
<dbReference type="RefSeq" id="WP_208693350.1">
    <property type="nucleotide sequence ID" value="NZ_CP022198.1"/>
</dbReference>
<gene>
    <name evidence="7" type="ORF">CE139_01955</name>
</gene>
<dbReference type="EMBL" id="CP022198">
    <property type="protein sequence ID" value="AXA64613.1"/>
    <property type="molecule type" value="Genomic_DNA"/>
</dbReference>
<dbReference type="InterPro" id="IPR036188">
    <property type="entry name" value="FAD/NAD-bd_sf"/>
</dbReference>
<dbReference type="SMART" id="SM00822">
    <property type="entry name" value="PKS_KR"/>
    <property type="match status" value="1"/>
</dbReference>
<evidence type="ECO:0000313" key="7">
    <source>
        <dbReference type="EMBL" id="AXA64613.1"/>
    </source>
</evidence>
<dbReference type="Proteomes" id="UP000250579">
    <property type="component" value="Chromosome"/>
</dbReference>
<dbReference type="InterPro" id="IPR057326">
    <property type="entry name" value="KR_dom"/>
</dbReference>